<dbReference type="PANTHER" id="PTHR43420">
    <property type="entry name" value="ACETYLTRANSFERASE"/>
    <property type="match status" value="1"/>
</dbReference>
<gene>
    <name evidence="4" type="ORF">AN964_22245</name>
</gene>
<keyword evidence="1" id="KW-0808">Transferase</keyword>
<dbReference type="PATRIC" id="fig|157838.3.peg.4874"/>
<dbReference type="GO" id="GO:0016747">
    <property type="term" value="F:acyltransferase activity, transferring groups other than amino-acyl groups"/>
    <property type="evidence" value="ECO:0007669"/>
    <property type="project" value="InterPro"/>
</dbReference>
<comment type="caution">
    <text evidence="4">The sequence shown here is derived from an EMBL/GenBank/DDBJ whole genome shotgun (WGS) entry which is preliminary data.</text>
</comment>
<dbReference type="CDD" id="cd04301">
    <property type="entry name" value="NAT_SF"/>
    <property type="match status" value="2"/>
</dbReference>
<name>A0A0Q3WR70_9BACI</name>
<dbReference type="EMBL" id="LJJC01000015">
    <property type="protein sequence ID" value="KQL50391.1"/>
    <property type="molecule type" value="Genomic_DNA"/>
</dbReference>
<dbReference type="Pfam" id="PF00583">
    <property type="entry name" value="Acetyltransf_1"/>
    <property type="match status" value="2"/>
</dbReference>
<dbReference type="PROSITE" id="PS51186">
    <property type="entry name" value="GNAT"/>
    <property type="match status" value="2"/>
</dbReference>
<dbReference type="RefSeq" id="WP_055741994.1">
    <property type="nucleotide sequence ID" value="NZ_JAAIWL010000024.1"/>
</dbReference>
<sequence length="273" mass="32019">MLSKKQLGEIKQLQLACEQEEAIHLKLNWDMLELRNDQELTDFFHYENEKLVGFLGMYSFGNKVEVCGMVHPHYRRKGIFTRLLKEALAEIKKQEVEVVLLNAPANSYSAQCFLRTVPCQLSFSEYQMKWTEIDLGNEQQIVIRKSTDNDLETEIQLDVECFGFKEEEARNHSKRIRKENTQSYYIIEEDQQPVGKIRVQHLNGEAWIYGFAIFQKYQGKGIGRKALKRIIREQHALGYPIFLEVETENENALKLYQSCGFKTVDGQDYYQLN</sequence>
<dbReference type="AlphaFoldDB" id="A0A0Q3WR70"/>
<keyword evidence="2" id="KW-0012">Acyltransferase</keyword>
<organism evidence="4 5">
    <name type="scientific">Heyndrickxia shackletonii</name>
    <dbReference type="NCBI Taxonomy" id="157838"/>
    <lineage>
        <taxon>Bacteria</taxon>
        <taxon>Bacillati</taxon>
        <taxon>Bacillota</taxon>
        <taxon>Bacilli</taxon>
        <taxon>Bacillales</taxon>
        <taxon>Bacillaceae</taxon>
        <taxon>Heyndrickxia</taxon>
    </lineage>
</organism>
<feature type="domain" description="N-acetyltransferase" evidence="3">
    <location>
        <begin position="141"/>
        <end position="273"/>
    </location>
</feature>
<dbReference type="SUPFAM" id="SSF55729">
    <property type="entry name" value="Acyl-CoA N-acyltransferases (Nat)"/>
    <property type="match status" value="2"/>
</dbReference>
<evidence type="ECO:0000256" key="2">
    <source>
        <dbReference type="ARBA" id="ARBA00023315"/>
    </source>
</evidence>
<dbReference type="InterPro" id="IPR016181">
    <property type="entry name" value="Acyl_CoA_acyltransferase"/>
</dbReference>
<protein>
    <recommendedName>
        <fullName evidence="3">N-acetyltransferase domain-containing protein</fullName>
    </recommendedName>
</protein>
<dbReference type="InterPro" id="IPR000182">
    <property type="entry name" value="GNAT_dom"/>
</dbReference>
<dbReference type="Proteomes" id="UP000051888">
    <property type="component" value="Unassembled WGS sequence"/>
</dbReference>
<feature type="domain" description="N-acetyltransferase" evidence="3">
    <location>
        <begin position="1"/>
        <end position="148"/>
    </location>
</feature>
<proteinExistence type="predicted"/>
<dbReference type="OrthoDB" id="7163760at2"/>
<evidence type="ECO:0000313" key="4">
    <source>
        <dbReference type="EMBL" id="KQL50391.1"/>
    </source>
</evidence>
<dbReference type="InterPro" id="IPR050680">
    <property type="entry name" value="YpeA/RimI_acetyltransf"/>
</dbReference>
<evidence type="ECO:0000313" key="5">
    <source>
        <dbReference type="Proteomes" id="UP000051888"/>
    </source>
</evidence>
<accession>A0A0Q3WR70</accession>
<evidence type="ECO:0000259" key="3">
    <source>
        <dbReference type="PROSITE" id="PS51186"/>
    </source>
</evidence>
<keyword evidence="5" id="KW-1185">Reference proteome</keyword>
<evidence type="ECO:0000256" key="1">
    <source>
        <dbReference type="ARBA" id="ARBA00022679"/>
    </source>
</evidence>
<reference evidence="4 5" key="1">
    <citation type="submission" date="2015-09" db="EMBL/GenBank/DDBJ databases">
        <title>Genome sequencing project for genomic taxonomy and phylogenomics of Bacillus-like bacteria.</title>
        <authorList>
            <person name="Liu B."/>
            <person name="Wang J."/>
            <person name="Zhu Y."/>
            <person name="Liu G."/>
            <person name="Chen Q."/>
            <person name="Chen Z."/>
            <person name="Lan J."/>
            <person name="Che J."/>
            <person name="Ge C."/>
            <person name="Shi H."/>
            <person name="Pan Z."/>
            <person name="Liu X."/>
        </authorList>
    </citation>
    <scope>NUCLEOTIDE SEQUENCE [LARGE SCALE GENOMIC DNA]</scope>
    <source>
        <strain evidence="4 5">LMG 18435</strain>
    </source>
</reference>
<dbReference type="Gene3D" id="3.40.630.30">
    <property type="match status" value="2"/>
</dbReference>
<dbReference type="STRING" id="157838.AN964_22245"/>